<accession>A0A843YN25</accession>
<keyword evidence="2" id="KW-1185">Reference proteome</keyword>
<gene>
    <name evidence="1" type="ORF">GFB49_19435</name>
</gene>
<name>A0A843YN25_9RHOB</name>
<evidence type="ECO:0000313" key="1">
    <source>
        <dbReference type="EMBL" id="MQQ10632.1"/>
    </source>
</evidence>
<comment type="caution">
    <text evidence="1">The sequence shown here is derived from an EMBL/GenBank/DDBJ whole genome shotgun (WGS) entry which is preliminary data.</text>
</comment>
<dbReference type="AlphaFoldDB" id="A0A843YN25"/>
<reference evidence="1 2" key="1">
    <citation type="submission" date="2019-10" db="EMBL/GenBank/DDBJ databases">
        <title>Epibacterium sp. nov., isolated from seawater.</title>
        <authorList>
            <person name="Zhang X."/>
            <person name="Li N."/>
        </authorList>
    </citation>
    <scope>NUCLEOTIDE SEQUENCE [LARGE SCALE GENOMIC DNA]</scope>
    <source>
        <strain evidence="1 2">SM1979</strain>
    </source>
</reference>
<dbReference type="Proteomes" id="UP000444174">
    <property type="component" value="Unassembled WGS sequence"/>
</dbReference>
<protein>
    <submittedName>
        <fullName evidence="1">Uncharacterized protein</fullName>
    </submittedName>
</protein>
<dbReference type="EMBL" id="WIBF01000019">
    <property type="protein sequence ID" value="MQQ10632.1"/>
    <property type="molecule type" value="Genomic_DNA"/>
</dbReference>
<sequence length="227" mass="24116">MKRVFAISGCLIALTSVGGVVLSEVHNQFARPAMVKSVDIKMPQGPEMVAPAAETAFVAAEVGAFTPNVGGRSLITALSVPVASDAPIRAQNVIHAPRESTNVRVSLRPRARPAQTLHAIPQTVVVASISKERTSQNNLSSEPEKTKQLAALVLNHSSANGNHPVARKTPQTTLSQKDFVRVGILGPRSSPQSERKTQQTDGIRGLFASWGDGGAKYDIGTQHGVYR</sequence>
<evidence type="ECO:0000313" key="2">
    <source>
        <dbReference type="Proteomes" id="UP000444174"/>
    </source>
</evidence>
<organism evidence="1 2">
    <name type="scientific">Tritonibacter litoralis</name>
    <dbReference type="NCBI Taxonomy" id="2662264"/>
    <lineage>
        <taxon>Bacteria</taxon>
        <taxon>Pseudomonadati</taxon>
        <taxon>Pseudomonadota</taxon>
        <taxon>Alphaproteobacteria</taxon>
        <taxon>Rhodobacterales</taxon>
        <taxon>Paracoccaceae</taxon>
        <taxon>Tritonibacter</taxon>
    </lineage>
</organism>
<proteinExistence type="predicted"/>
<dbReference type="RefSeq" id="WP_153217772.1">
    <property type="nucleotide sequence ID" value="NZ_WIBF01000019.1"/>
</dbReference>